<dbReference type="GeneID" id="9223750"/>
<dbReference type="Proteomes" id="UP000002035">
    <property type="component" value="Unassembled WGS sequence"/>
</dbReference>
<gene>
    <name evidence="2" type="ORF">MCYG_04882</name>
</gene>
<dbReference type="OrthoDB" id="3016366at2759"/>
<dbReference type="eggNOG" id="ENOG502T569">
    <property type="taxonomic scope" value="Eukaryota"/>
</dbReference>
<proteinExistence type="predicted"/>
<feature type="compositionally biased region" description="Polar residues" evidence="1">
    <location>
        <begin position="13"/>
        <end position="22"/>
    </location>
</feature>
<dbReference type="HOGENOM" id="CLU_095741_3_0_1"/>
<evidence type="ECO:0000313" key="2">
    <source>
        <dbReference type="EMBL" id="EEQ32063.1"/>
    </source>
</evidence>
<reference evidence="3" key="1">
    <citation type="journal article" date="2012" name="MBio">
        <title>Comparative genome analysis of Trichophyton rubrum and related dermatophytes reveals candidate genes involved in infection.</title>
        <authorList>
            <person name="Martinez D.A."/>
            <person name="Oliver B.G."/>
            <person name="Graeser Y."/>
            <person name="Goldberg J.M."/>
            <person name="Li W."/>
            <person name="Martinez-Rossi N.M."/>
            <person name="Monod M."/>
            <person name="Shelest E."/>
            <person name="Barton R.C."/>
            <person name="Birch E."/>
            <person name="Brakhage A.A."/>
            <person name="Chen Z."/>
            <person name="Gurr S.J."/>
            <person name="Heiman D."/>
            <person name="Heitman J."/>
            <person name="Kosti I."/>
            <person name="Rossi A."/>
            <person name="Saif S."/>
            <person name="Samalova M."/>
            <person name="Saunders C.W."/>
            <person name="Shea T."/>
            <person name="Summerbell R.C."/>
            <person name="Xu J."/>
            <person name="Young S."/>
            <person name="Zeng Q."/>
            <person name="Birren B.W."/>
            <person name="Cuomo C.A."/>
            <person name="White T.C."/>
        </authorList>
    </citation>
    <scope>NUCLEOTIDE SEQUENCE [LARGE SCALE GENOMIC DNA]</scope>
    <source>
        <strain evidence="3">ATCC MYA-4605 / CBS 113480</strain>
    </source>
</reference>
<organism evidence="2 3">
    <name type="scientific">Arthroderma otae (strain ATCC MYA-4605 / CBS 113480)</name>
    <name type="common">Microsporum canis</name>
    <dbReference type="NCBI Taxonomy" id="554155"/>
    <lineage>
        <taxon>Eukaryota</taxon>
        <taxon>Fungi</taxon>
        <taxon>Dikarya</taxon>
        <taxon>Ascomycota</taxon>
        <taxon>Pezizomycotina</taxon>
        <taxon>Eurotiomycetes</taxon>
        <taxon>Eurotiomycetidae</taxon>
        <taxon>Onygenales</taxon>
        <taxon>Arthrodermataceae</taxon>
        <taxon>Microsporum</taxon>
    </lineage>
</organism>
<evidence type="ECO:0000313" key="3">
    <source>
        <dbReference type="Proteomes" id="UP000002035"/>
    </source>
</evidence>
<dbReference type="VEuPathDB" id="FungiDB:MCYG_04882"/>
<accession>C5FQB0</accession>
<dbReference type="AlphaFoldDB" id="C5FQB0"/>
<name>C5FQB0_ARTOC</name>
<dbReference type="RefSeq" id="XP_002847145.1">
    <property type="nucleotide sequence ID" value="XM_002847099.1"/>
</dbReference>
<dbReference type="OMA" id="YHNTNDG"/>
<evidence type="ECO:0000256" key="1">
    <source>
        <dbReference type="SAM" id="MobiDB-lite"/>
    </source>
</evidence>
<dbReference type="EMBL" id="DS995704">
    <property type="protein sequence ID" value="EEQ32063.1"/>
    <property type="molecule type" value="Genomic_DNA"/>
</dbReference>
<sequence>MTSRDGEIPYPSAITSGDRTNNPSLELEPEMLYITLFRMPKDGNYHWALVIATTNRTGVVYHNTNDGEGFYISRFLHPHLLNSARFLVALKVSRLTAYERNFHEEFHRRIGEVPIEGHTCRTWLFDALFEVADQGLIDLQPNRAQLVQIENEALMYAERAAGNNSYITVAMSNAFKK</sequence>
<protein>
    <submittedName>
        <fullName evidence="2">Uncharacterized protein</fullName>
    </submittedName>
</protein>
<keyword evidence="3" id="KW-1185">Reference proteome</keyword>
<feature type="region of interest" description="Disordered" evidence="1">
    <location>
        <begin position="1"/>
        <end position="22"/>
    </location>
</feature>